<gene>
    <name evidence="1" type="ORF">SCLCIDRAFT_34052</name>
</gene>
<dbReference type="InParanoid" id="A0A0C3D2T0"/>
<sequence length="55" mass="6094">MGQPVPYLLSKRMYCIPSCLHPSRDYIYGINMGQPVPYLLSMSIFVSPAGTISTV</sequence>
<accession>A0A0C3D2T0</accession>
<keyword evidence="2" id="KW-1185">Reference proteome</keyword>
<evidence type="ECO:0000313" key="2">
    <source>
        <dbReference type="Proteomes" id="UP000053989"/>
    </source>
</evidence>
<dbReference type="EMBL" id="KN822344">
    <property type="protein sequence ID" value="KIM50709.1"/>
    <property type="molecule type" value="Genomic_DNA"/>
</dbReference>
<dbReference type="AlphaFoldDB" id="A0A0C3D2T0"/>
<proteinExistence type="predicted"/>
<organism evidence="1 2">
    <name type="scientific">Scleroderma citrinum Foug A</name>
    <dbReference type="NCBI Taxonomy" id="1036808"/>
    <lineage>
        <taxon>Eukaryota</taxon>
        <taxon>Fungi</taxon>
        <taxon>Dikarya</taxon>
        <taxon>Basidiomycota</taxon>
        <taxon>Agaricomycotina</taxon>
        <taxon>Agaricomycetes</taxon>
        <taxon>Agaricomycetidae</taxon>
        <taxon>Boletales</taxon>
        <taxon>Sclerodermatineae</taxon>
        <taxon>Sclerodermataceae</taxon>
        <taxon>Scleroderma</taxon>
    </lineage>
</organism>
<dbReference type="HOGENOM" id="CLU_3033720_0_0_1"/>
<protein>
    <submittedName>
        <fullName evidence="1">Uncharacterized protein</fullName>
    </submittedName>
</protein>
<evidence type="ECO:0000313" key="1">
    <source>
        <dbReference type="EMBL" id="KIM50709.1"/>
    </source>
</evidence>
<name>A0A0C3D2T0_9AGAM</name>
<reference evidence="2" key="2">
    <citation type="submission" date="2015-01" db="EMBL/GenBank/DDBJ databases">
        <title>Evolutionary Origins and Diversification of the Mycorrhizal Mutualists.</title>
        <authorList>
            <consortium name="DOE Joint Genome Institute"/>
            <consortium name="Mycorrhizal Genomics Consortium"/>
            <person name="Kohler A."/>
            <person name="Kuo A."/>
            <person name="Nagy L.G."/>
            <person name="Floudas D."/>
            <person name="Copeland A."/>
            <person name="Barry K.W."/>
            <person name="Cichocki N."/>
            <person name="Veneault-Fourrey C."/>
            <person name="LaButti K."/>
            <person name="Lindquist E.A."/>
            <person name="Lipzen A."/>
            <person name="Lundell T."/>
            <person name="Morin E."/>
            <person name="Murat C."/>
            <person name="Riley R."/>
            <person name="Ohm R."/>
            <person name="Sun H."/>
            <person name="Tunlid A."/>
            <person name="Henrissat B."/>
            <person name="Grigoriev I.V."/>
            <person name="Hibbett D.S."/>
            <person name="Martin F."/>
        </authorList>
    </citation>
    <scope>NUCLEOTIDE SEQUENCE [LARGE SCALE GENOMIC DNA]</scope>
    <source>
        <strain evidence="2">Foug A</strain>
    </source>
</reference>
<dbReference type="Proteomes" id="UP000053989">
    <property type="component" value="Unassembled WGS sequence"/>
</dbReference>
<reference evidence="1 2" key="1">
    <citation type="submission" date="2014-04" db="EMBL/GenBank/DDBJ databases">
        <authorList>
            <consortium name="DOE Joint Genome Institute"/>
            <person name="Kuo A."/>
            <person name="Kohler A."/>
            <person name="Nagy L.G."/>
            <person name="Floudas D."/>
            <person name="Copeland A."/>
            <person name="Barry K.W."/>
            <person name="Cichocki N."/>
            <person name="Veneault-Fourrey C."/>
            <person name="LaButti K."/>
            <person name="Lindquist E.A."/>
            <person name="Lipzen A."/>
            <person name="Lundell T."/>
            <person name="Morin E."/>
            <person name="Murat C."/>
            <person name="Sun H."/>
            <person name="Tunlid A."/>
            <person name="Henrissat B."/>
            <person name="Grigoriev I.V."/>
            <person name="Hibbett D.S."/>
            <person name="Martin F."/>
            <person name="Nordberg H.P."/>
            <person name="Cantor M.N."/>
            <person name="Hua S.X."/>
        </authorList>
    </citation>
    <scope>NUCLEOTIDE SEQUENCE [LARGE SCALE GENOMIC DNA]</scope>
    <source>
        <strain evidence="1 2">Foug A</strain>
    </source>
</reference>